<dbReference type="PROSITE" id="PS50262">
    <property type="entry name" value="G_PROTEIN_RECEP_F1_2"/>
    <property type="match status" value="2"/>
</dbReference>
<dbReference type="GeneID" id="105364335"/>
<evidence type="ECO:0000259" key="11">
    <source>
        <dbReference type="PROSITE" id="PS50262"/>
    </source>
</evidence>
<keyword evidence="4 10" id="KW-1133">Transmembrane helix</keyword>
<evidence type="ECO:0000256" key="7">
    <source>
        <dbReference type="ARBA" id="ARBA00023170"/>
    </source>
</evidence>
<dbReference type="Pfam" id="PF00001">
    <property type="entry name" value="7tm_1"/>
    <property type="match status" value="1"/>
</dbReference>
<protein>
    <submittedName>
        <fullName evidence="13">G-protein coupled receptor 54 isoform X2</fullName>
    </submittedName>
</protein>
<gene>
    <name evidence="13" type="primary">LOC105364335</name>
</gene>
<proteinExistence type="inferred from homology"/>
<dbReference type="InterPro" id="IPR017452">
    <property type="entry name" value="GPCR_Rhodpsn_7TM"/>
</dbReference>
<dbReference type="RefSeq" id="XP_011500537.1">
    <property type="nucleotide sequence ID" value="XM_011502235.1"/>
</dbReference>
<dbReference type="SUPFAM" id="SSF81321">
    <property type="entry name" value="Family A G protein-coupled receptor-like"/>
    <property type="match status" value="1"/>
</dbReference>
<comment type="similarity">
    <text evidence="2">Belongs to the G-protein coupled receptor 1 family.</text>
</comment>
<feature type="domain" description="G-protein coupled receptors family 1 profile" evidence="11">
    <location>
        <begin position="144"/>
        <end position="307"/>
    </location>
</feature>
<dbReference type="Proteomes" id="UP000695007">
    <property type="component" value="Unplaced"/>
</dbReference>
<keyword evidence="7 13" id="KW-0675">Receptor</keyword>
<keyword evidence="8" id="KW-0807">Transducer</keyword>
<dbReference type="PRINTS" id="PR00237">
    <property type="entry name" value="GPCRRHODOPSN"/>
</dbReference>
<dbReference type="GO" id="GO:0008188">
    <property type="term" value="F:neuropeptide receptor activity"/>
    <property type="evidence" value="ECO:0007669"/>
    <property type="project" value="TreeGrafter"/>
</dbReference>
<feature type="compositionally biased region" description="Polar residues" evidence="9">
    <location>
        <begin position="340"/>
        <end position="354"/>
    </location>
</feature>
<keyword evidence="12" id="KW-1185">Reference proteome</keyword>
<feature type="transmembrane region" description="Helical" evidence="10">
    <location>
        <begin position="50"/>
        <end position="72"/>
    </location>
</feature>
<evidence type="ECO:0000256" key="6">
    <source>
        <dbReference type="ARBA" id="ARBA00023136"/>
    </source>
</evidence>
<dbReference type="PANTHER" id="PTHR24238:SF69">
    <property type="entry name" value="G-PROTEIN COUPLED RECEPTOR 165"/>
    <property type="match status" value="1"/>
</dbReference>
<evidence type="ECO:0000256" key="2">
    <source>
        <dbReference type="ARBA" id="ARBA00010663"/>
    </source>
</evidence>
<name>A0AAJ7DXY9_9HYME</name>
<feature type="region of interest" description="Disordered" evidence="9">
    <location>
        <begin position="338"/>
        <end position="372"/>
    </location>
</feature>
<keyword evidence="5" id="KW-0297">G-protein coupled receptor</keyword>
<feature type="transmembrane region" description="Helical" evidence="10">
    <location>
        <begin position="291"/>
        <end position="310"/>
    </location>
</feature>
<evidence type="ECO:0000256" key="9">
    <source>
        <dbReference type="SAM" id="MobiDB-lite"/>
    </source>
</evidence>
<evidence type="ECO:0000256" key="1">
    <source>
        <dbReference type="ARBA" id="ARBA00004141"/>
    </source>
</evidence>
<reference evidence="13" key="1">
    <citation type="submission" date="2025-08" db="UniProtKB">
        <authorList>
            <consortium name="RefSeq"/>
        </authorList>
    </citation>
    <scope>IDENTIFICATION</scope>
</reference>
<feature type="transmembrane region" description="Helical" evidence="10">
    <location>
        <begin position="250"/>
        <end position="271"/>
    </location>
</feature>
<keyword evidence="3 10" id="KW-0812">Transmembrane</keyword>
<feature type="transmembrane region" description="Helical" evidence="10">
    <location>
        <begin position="84"/>
        <end position="108"/>
    </location>
</feature>
<dbReference type="PANTHER" id="PTHR24238">
    <property type="entry name" value="G-PROTEIN COUPLED RECEPTOR"/>
    <property type="match status" value="1"/>
</dbReference>
<evidence type="ECO:0000313" key="13">
    <source>
        <dbReference type="RefSeq" id="XP_011500537.1"/>
    </source>
</evidence>
<evidence type="ECO:0000256" key="10">
    <source>
        <dbReference type="SAM" id="Phobius"/>
    </source>
</evidence>
<evidence type="ECO:0000256" key="3">
    <source>
        <dbReference type="ARBA" id="ARBA00022692"/>
    </source>
</evidence>
<organism evidence="12 13">
    <name type="scientific">Ceratosolen solmsi marchali</name>
    <dbReference type="NCBI Taxonomy" id="326594"/>
    <lineage>
        <taxon>Eukaryota</taxon>
        <taxon>Metazoa</taxon>
        <taxon>Ecdysozoa</taxon>
        <taxon>Arthropoda</taxon>
        <taxon>Hexapoda</taxon>
        <taxon>Insecta</taxon>
        <taxon>Pterygota</taxon>
        <taxon>Neoptera</taxon>
        <taxon>Endopterygota</taxon>
        <taxon>Hymenoptera</taxon>
        <taxon>Apocrita</taxon>
        <taxon>Proctotrupomorpha</taxon>
        <taxon>Chalcidoidea</taxon>
        <taxon>Agaonidae</taxon>
        <taxon>Agaoninae</taxon>
        <taxon>Ceratosolen</taxon>
    </lineage>
</organism>
<comment type="subcellular location">
    <subcellularLocation>
        <location evidence="1">Membrane</location>
        <topology evidence="1">Multi-pass membrane protein</topology>
    </subcellularLocation>
</comment>
<accession>A0AAJ7DXY9</accession>
<evidence type="ECO:0000256" key="5">
    <source>
        <dbReference type="ARBA" id="ARBA00023040"/>
    </source>
</evidence>
<feature type="transmembrane region" description="Helical" evidence="10">
    <location>
        <begin position="155"/>
        <end position="176"/>
    </location>
</feature>
<dbReference type="Gene3D" id="1.20.1070.10">
    <property type="entry name" value="Rhodopsin 7-helix transmembrane proteins"/>
    <property type="match status" value="2"/>
</dbReference>
<dbReference type="CDD" id="cd00637">
    <property type="entry name" value="7tm_classA_rhodopsin-like"/>
    <property type="match status" value="1"/>
</dbReference>
<evidence type="ECO:0000256" key="8">
    <source>
        <dbReference type="ARBA" id="ARBA00023224"/>
    </source>
</evidence>
<dbReference type="InterPro" id="IPR000276">
    <property type="entry name" value="GPCR_Rhodpsn"/>
</dbReference>
<sequence>MQLISQDSSDIPEQYLPTIIRHLNGFRNDTLDFSKPYLNPYFANIYPLPVIIYSILIILSTLANFAMIYHIFKYDVHKEPTCAYLVNIAIANVIHVVLALPITLAVLLMHNWIFGKFICYCLPMLQDFGESEQNKHPFRGVQMCIANLSEDIQEYIRSLFIATYIAPLTITAYICVKSGQELQTREGPLAVAVFLSRDNNSTSYLRQGSNASNDVALTIHGKRRRENIDTSYDIDDSELNLQKEKRTQKYLIFMITTFAVCLCPLMILRLARSAVRETYENSRHLDITYVTFVWVAFLPALITPCLYASWQINRRTKERLHDFLCFSNRRHIQTFEDGQPLSNTRSLRPSSLVAQNPRPEEASRSNNSSIRSDRGIASVDAVSDSYVAHSSRPTSQATWSNPDVLAVGCGSCKTGIVSQAQSM</sequence>
<evidence type="ECO:0000256" key="4">
    <source>
        <dbReference type="ARBA" id="ARBA00022989"/>
    </source>
</evidence>
<dbReference type="AlphaFoldDB" id="A0AAJ7DXY9"/>
<keyword evidence="6 10" id="KW-0472">Membrane</keyword>
<evidence type="ECO:0000313" key="12">
    <source>
        <dbReference type="Proteomes" id="UP000695007"/>
    </source>
</evidence>
<dbReference type="GO" id="GO:0005886">
    <property type="term" value="C:plasma membrane"/>
    <property type="evidence" value="ECO:0007669"/>
    <property type="project" value="TreeGrafter"/>
</dbReference>
<feature type="domain" description="G-protein coupled receptors family 1 profile" evidence="11">
    <location>
        <begin position="63"/>
        <end position="119"/>
    </location>
</feature>